<dbReference type="SUPFAM" id="SSF48403">
    <property type="entry name" value="Ankyrin repeat"/>
    <property type="match status" value="1"/>
</dbReference>
<dbReference type="SMART" id="SM00248">
    <property type="entry name" value="ANK"/>
    <property type="match status" value="3"/>
</dbReference>
<evidence type="ECO:0000313" key="5">
    <source>
        <dbReference type="Proteomes" id="UP001549691"/>
    </source>
</evidence>
<protein>
    <submittedName>
        <fullName evidence="4">Ankyrin repeat domain-containing protein</fullName>
    </submittedName>
</protein>
<organism evidence="4 5">
    <name type="scientific">Uliginosibacterium flavum</name>
    <dbReference type="NCBI Taxonomy" id="1396831"/>
    <lineage>
        <taxon>Bacteria</taxon>
        <taxon>Pseudomonadati</taxon>
        <taxon>Pseudomonadota</taxon>
        <taxon>Betaproteobacteria</taxon>
        <taxon>Rhodocyclales</taxon>
        <taxon>Zoogloeaceae</taxon>
        <taxon>Uliginosibacterium</taxon>
    </lineage>
</organism>
<feature type="repeat" description="ANK" evidence="3">
    <location>
        <begin position="2"/>
        <end position="34"/>
    </location>
</feature>
<evidence type="ECO:0000256" key="2">
    <source>
        <dbReference type="ARBA" id="ARBA00023043"/>
    </source>
</evidence>
<dbReference type="PANTHER" id="PTHR46680:SF3">
    <property type="entry name" value="NF-KAPPA-B INHIBITOR CACTUS"/>
    <property type="match status" value="1"/>
</dbReference>
<name>A0ABV2TMM8_9RHOO</name>
<dbReference type="InterPro" id="IPR036770">
    <property type="entry name" value="Ankyrin_rpt-contain_sf"/>
</dbReference>
<dbReference type="PANTHER" id="PTHR46680">
    <property type="entry name" value="NF-KAPPA-B INHIBITOR ALPHA"/>
    <property type="match status" value="1"/>
</dbReference>
<dbReference type="PROSITE" id="PS50088">
    <property type="entry name" value="ANK_REPEAT"/>
    <property type="match status" value="1"/>
</dbReference>
<dbReference type="InterPro" id="IPR051070">
    <property type="entry name" value="NF-kappa-B_inhibitor"/>
</dbReference>
<evidence type="ECO:0000256" key="3">
    <source>
        <dbReference type="PROSITE-ProRule" id="PRU00023"/>
    </source>
</evidence>
<gene>
    <name evidence="4" type="ORF">ABXR19_13325</name>
</gene>
<dbReference type="PROSITE" id="PS50297">
    <property type="entry name" value="ANK_REP_REGION"/>
    <property type="match status" value="1"/>
</dbReference>
<keyword evidence="5" id="KW-1185">Reference proteome</keyword>
<dbReference type="Gene3D" id="1.25.40.20">
    <property type="entry name" value="Ankyrin repeat-containing domain"/>
    <property type="match status" value="1"/>
</dbReference>
<dbReference type="Pfam" id="PF12796">
    <property type="entry name" value="Ank_2"/>
    <property type="match status" value="1"/>
</dbReference>
<proteinExistence type="predicted"/>
<dbReference type="Pfam" id="PF00023">
    <property type="entry name" value="Ank"/>
    <property type="match status" value="1"/>
</dbReference>
<evidence type="ECO:0000313" key="4">
    <source>
        <dbReference type="EMBL" id="MET7015170.1"/>
    </source>
</evidence>
<comment type="caution">
    <text evidence="4">The sequence shown here is derived from an EMBL/GenBank/DDBJ whole genome shotgun (WGS) entry which is preliminary data.</text>
</comment>
<keyword evidence="2 3" id="KW-0040">ANK repeat</keyword>
<accession>A0ABV2TMM8</accession>
<dbReference type="EMBL" id="JBEWZI010000014">
    <property type="protein sequence ID" value="MET7015170.1"/>
    <property type="molecule type" value="Genomic_DNA"/>
</dbReference>
<sequence length="124" mass="13501">MNGDSPLHLALMLKRDDIVALLLAAGADVNVPNGEGESPILVAVRYGNASGFAALLPRRLNLDRRDETERSPLFWAILENHEDMALALIQRGARTDQCSEGYTPLQLARIQDQARVVALLGGEI</sequence>
<evidence type="ECO:0000256" key="1">
    <source>
        <dbReference type="ARBA" id="ARBA00022737"/>
    </source>
</evidence>
<dbReference type="InterPro" id="IPR002110">
    <property type="entry name" value="Ankyrin_rpt"/>
</dbReference>
<reference evidence="4 5" key="1">
    <citation type="submission" date="2024-07" db="EMBL/GenBank/DDBJ databases">
        <title>Uliginosibacterium flavum JJ3220;KACC:17644.</title>
        <authorList>
            <person name="Kim M.K."/>
        </authorList>
    </citation>
    <scope>NUCLEOTIDE SEQUENCE [LARGE SCALE GENOMIC DNA]</scope>
    <source>
        <strain evidence="4 5">KACC:17644</strain>
    </source>
</reference>
<keyword evidence="1" id="KW-0677">Repeat</keyword>
<dbReference type="Proteomes" id="UP001549691">
    <property type="component" value="Unassembled WGS sequence"/>
</dbReference>